<reference evidence="13" key="1">
    <citation type="submission" date="2025-08" db="UniProtKB">
        <authorList>
            <consortium name="RefSeq"/>
        </authorList>
    </citation>
    <scope>IDENTIFICATION</scope>
    <source>
        <strain evidence="13">15085-1641.00</strain>
        <tissue evidence="13">Whole body</tissue>
    </source>
</reference>
<feature type="domain" description="UBA" evidence="10">
    <location>
        <begin position="235"/>
        <end position="273"/>
    </location>
</feature>
<dbReference type="GO" id="GO:0005524">
    <property type="term" value="F:ATP binding"/>
    <property type="evidence" value="ECO:0007669"/>
    <property type="project" value="UniProtKB-UniRule"/>
</dbReference>
<dbReference type="CDD" id="cd14391">
    <property type="entry name" value="UBA_II_E2_UBCD4"/>
    <property type="match status" value="1"/>
</dbReference>
<dbReference type="Proteomes" id="UP000504633">
    <property type="component" value="Unplaced"/>
</dbReference>
<evidence type="ECO:0000256" key="8">
    <source>
        <dbReference type="PROSITE-ProRule" id="PRU10133"/>
    </source>
</evidence>
<evidence type="ECO:0000259" key="11">
    <source>
        <dbReference type="PROSITE" id="PS50127"/>
    </source>
</evidence>
<evidence type="ECO:0000313" key="12">
    <source>
        <dbReference type="Proteomes" id="UP000504633"/>
    </source>
</evidence>
<evidence type="ECO:0000313" key="13">
    <source>
        <dbReference type="RefSeq" id="XP_023177217.1"/>
    </source>
</evidence>
<dbReference type="InterPro" id="IPR015940">
    <property type="entry name" value="UBA"/>
</dbReference>
<dbReference type="GO" id="GO:0061631">
    <property type="term" value="F:ubiquitin conjugating enzyme activity"/>
    <property type="evidence" value="ECO:0007669"/>
    <property type="project" value="UniProtKB-EC"/>
</dbReference>
<keyword evidence="4 9" id="KW-0833">Ubl conjugation pathway</keyword>
<dbReference type="FunFam" id="3.10.110.10:FF:000021">
    <property type="entry name" value="Putative ubiquitin-conjugating enzyme e2 k"/>
    <property type="match status" value="1"/>
</dbReference>
<dbReference type="AlphaFoldDB" id="A0A6J1ME60"/>
<feature type="active site" description="Glycyl thioester intermediate" evidence="8">
    <location>
        <position position="166"/>
    </location>
</feature>
<evidence type="ECO:0000256" key="4">
    <source>
        <dbReference type="ARBA" id="ARBA00022786"/>
    </source>
</evidence>
<evidence type="ECO:0000259" key="10">
    <source>
        <dbReference type="PROSITE" id="PS50030"/>
    </source>
</evidence>
<gene>
    <name evidence="13" type="primary">LOC111603733</name>
</gene>
<evidence type="ECO:0000256" key="1">
    <source>
        <dbReference type="ARBA" id="ARBA00012486"/>
    </source>
</evidence>
<dbReference type="SUPFAM" id="SSF54495">
    <property type="entry name" value="UBC-like"/>
    <property type="match status" value="1"/>
</dbReference>
<keyword evidence="2" id="KW-0808">Transferase</keyword>
<dbReference type="PROSITE" id="PS50127">
    <property type="entry name" value="UBC_2"/>
    <property type="match status" value="1"/>
</dbReference>
<dbReference type="SUPFAM" id="SSF46934">
    <property type="entry name" value="UBA-like"/>
    <property type="match status" value="1"/>
</dbReference>
<dbReference type="OMA" id="WTHAYAG"/>
<protein>
    <recommendedName>
        <fullName evidence="1">E2 ubiquitin-conjugating enzyme</fullName>
        <ecNumber evidence="1">2.3.2.23</ecNumber>
    </recommendedName>
    <alternativeName>
        <fullName evidence="7">Ubiquitin carrier protein</fullName>
    </alternativeName>
    <alternativeName>
        <fullName evidence="6">Ubiquitin-protein ligase</fullName>
    </alternativeName>
</protein>
<dbReference type="SMART" id="SM00165">
    <property type="entry name" value="UBA"/>
    <property type="match status" value="1"/>
</dbReference>
<dbReference type="InterPro" id="IPR000608">
    <property type="entry name" value="UBC"/>
</dbReference>
<dbReference type="PROSITE" id="PS50030">
    <property type="entry name" value="UBA"/>
    <property type="match status" value="1"/>
</dbReference>
<name>A0A6J1ME60_DROHY</name>
<feature type="domain" description="UBC core" evidence="11">
    <location>
        <begin position="78"/>
        <end position="228"/>
    </location>
</feature>
<keyword evidence="3 9" id="KW-0547">Nucleotide-binding</keyword>
<evidence type="ECO:0000256" key="3">
    <source>
        <dbReference type="ARBA" id="ARBA00022741"/>
    </source>
</evidence>
<dbReference type="OrthoDB" id="9993688at2759"/>
<dbReference type="InterPro" id="IPR016135">
    <property type="entry name" value="UBQ-conjugating_enzyme/RWD"/>
</dbReference>
<evidence type="ECO:0000256" key="6">
    <source>
        <dbReference type="ARBA" id="ARBA00030012"/>
    </source>
</evidence>
<evidence type="ECO:0000256" key="5">
    <source>
        <dbReference type="ARBA" id="ARBA00022840"/>
    </source>
</evidence>
<proteinExistence type="inferred from homology"/>
<keyword evidence="12" id="KW-1185">Reference proteome</keyword>
<dbReference type="CTD" id="39133"/>
<evidence type="ECO:0000256" key="9">
    <source>
        <dbReference type="RuleBase" id="RU362109"/>
    </source>
</evidence>
<dbReference type="SMART" id="SM00212">
    <property type="entry name" value="UBCc"/>
    <property type="match status" value="1"/>
</dbReference>
<accession>A0A6J1ME60</accession>
<evidence type="ECO:0000256" key="7">
    <source>
        <dbReference type="ARBA" id="ARBA00031729"/>
    </source>
</evidence>
<comment type="similarity">
    <text evidence="9">Belongs to the ubiquitin-conjugating enzyme family.</text>
</comment>
<organism evidence="12 13">
    <name type="scientific">Drosophila hydei</name>
    <name type="common">Fruit fly</name>
    <dbReference type="NCBI Taxonomy" id="7224"/>
    <lineage>
        <taxon>Eukaryota</taxon>
        <taxon>Metazoa</taxon>
        <taxon>Ecdysozoa</taxon>
        <taxon>Arthropoda</taxon>
        <taxon>Hexapoda</taxon>
        <taxon>Insecta</taxon>
        <taxon>Pterygota</taxon>
        <taxon>Neoptera</taxon>
        <taxon>Endopterygota</taxon>
        <taxon>Diptera</taxon>
        <taxon>Brachycera</taxon>
        <taxon>Muscomorpha</taxon>
        <taxon>Ephydroidea</taxon>
        <taxon>Drosophilidae</taxon>
        <taxon>Drosophila</taxon>
    </lineage>
</organism>
<dbReference type="EC" id="2.3.2.23" evidence="1"/>
<evidence type="ECO:0000256" key="2">
    <source>
        <dbReference type="ARBA" id="ARBA00022679"/>
    </source>
</evidence>
<dbReference type="Gene3D" id="3.10.110.10">
    <property type="entry name" value="Ubiquitin Conjugating Enzyme"/>
    <property type="match status" value="1"/>
</dbReference>
<dbReference type="Pfam" id="PF00179">
    <property type="entry name" value="UQ_con"/>
    <property type="match status" value="1"/>
</dbReference>
<dbReference type="GeneID" id="111603733"/>
<sequence>MLPPLSCNIYVYIYIINFYPASTNCALFTQQQRQQQQHKLKQQSTINRELCNRQQNLATAKQQQQELPTTKSTIMANMAVSRIKREFKEVMRSEEIVQCSIKIELVNDSWTELRGEIAGPPDTPYEGGKFVLEIKVPETYPFNPPKVRFITRIWHPNISSVTGAICLDILKDNWAAAMTLRTVLLSLQALLAAAEPDDPQDAVVAYQFKDKHELFVLTARHWTNAYAGGPNTFPDCDSKIQRLKDMGIDEHDARAVLSKENWNLEKATECLFS</sequence>
<dbReference type="PANTHER" id="PTHR24068">
    <property type="entry name" value="UBIQUITIN-CONJUGATING ENZYME E2"/>
    <property type="match status" value="1"/>
</dbReference>
<dbReference type="InterPro" id="IPR023313">
    <property type="entry name" value="UBQ-conjugating_AS"/>
</dbReference>
<dbReference type="PROSITE" id="PS00183">
    <property type="entry name" value="UBC_1"/>
    <property type="match status" value="1"/>
</dbReference>
<dbReference type="Gene3D" id="1.10.8.10">
    <property type="entry name" value="DNA helicase RuvA subunit, C-terminal domain"/>
    <property type="match status" value="1"/>
</dbReference>
<dbReference type="InterPro" id="IPR009060">
    <property type="entry name" value="UBA-like_sf"/>
</dbReference>
<keyword evidence="5 9" id="KW-0067">ATP-binding</keyword>
<dbReference type="InterPro" id="IPR042614">
    <property type="entry name" value="UBCD4_UBA"/>
</dbReference>
<dbReference type="RefSeq" id="XP_023177217.1">
    <property type="nucleotide sequence ID" value="XM_023321449.1"/>
</dbReference>
<dbReference type="KEGG" id="dhe:111603733"/>
<dbReference type="FunFam" id="1.10.8.10:FF:000010">
    <property type="entry name" value="Putative ubiquitin-conjugating enzyme e2 k"/>
    <property type="match status" value="1"/>
</dbReference>
<dbReference type="CDD" id="cd23800">
    <property type="entry name" value="UBCc_UBE2K"/>
    <property type="match status" value="1"/>
</dbReference>